<evidence type="ECO:0000259" key="2">
    <source>
        <dbReference type="PROSITE" id="PS51471"/>
    </source>
</evidence>
<dbReference type="Gene3D" id="2.60.120.330">
    <property type="entry name" value="B-lactam Antibiotic, Isopenicillin N Synthase, Chain"/>
    <property type="match status" value="1"/>
</dbReference>
<comment type="similarity">
    <text evidence="1">Belongs to the iron/ascorbate-dependent oxidoreductase family.</text>
</comment>
<keyword evidence="1" id="KW-0408">Iron</keyword>
<dbReference type="InterPro" id="IPR027443">
    <property type="entry name" value="IPNS-like_sf"/>
</dbReference>
<dbReference type="InterPro" id="IPR050231">
    <property type="entry name" value="Iron_ascorbate_oxido_reductase"/>
</dbReference>
<dbReference type="SUPFAM" id="SSF51197">
    <property type="entry name" value="Clavaminate synthase-like"/>
    <property type="match status" value="1"/>
</dbReference>
<dbReference type="Pfam" id="PF03171">
    <property type="entry name" value="2OG-FeII_Oxy"/>
    <property type="match status" value="1"/>
</dbReference>
<proteinExistence type="inferred from homology"/>
<keyword evidence="1" id="KW-0479">Metal-binding</keyword>
<evidence type="ECO:0000313" key="3">
    <source>
        <dbReference type="EMBL" id="ORY66792.1"/>
    </source>
</evidence>
<dbReference type="EMBL" id="MCGR01000062">
    <property type="protein sequence ID" value="ORY66792.1"/>
    <property type="molecule type" value="Genomic_DNA"/>
</dbReference>
<organism evidence="3 4">
    <name type="scientific">Leucosporidium creatinivorum</name>
    <dbReference type="NCBI Taxonomy" id="106004"/>
    <lineage>
        <taxon>Eukaryota</taxon>
        <taxon>Fungi</taxon>
        <taxon>Dikarya</taxon>
        <taxon>Basidiomycota</taxon>
        <taxon>Pucciniomycotina</taxon>
        <taxon>Microbotryomycetes</taxon>
        <taxon>Leucosporidiales</taxon>
        <taxon>Leucosporidium</taxon>
    </lineage>
</organism>
<comment type="caution">
    <text evidence="3">The sequence shown here is derived from an EMBL/GenBank/DDBJ whole genome shotgun (WGS) entry which is preliminary data.</text>
</comment>
<gene>
    <name evidence="3" type="ORF">BCR35DRAFT_294934</name>
</gene>
<evidence type="ECO:0000256" key="1">
    <source>
        <dbReference type="RuleBase" id="RU003682"/>
    </source>
</evidence>
<dbReference type="GO" id="GO:0016491">
    <property type="term" value="F:oxidoreductase activity"/>
    <property type="evidence" value="ECO:0007669"/>
    <property type="project" value="UniProtKB-KW"/>
</dbReference>
<feature type="domain" description="Fe2OG dioxygenase" evidence="2">
    <location>
        <begin position="182"/>
        <end position="292"/>
    </location>
</feature>
<dbReference type="InterPro" id="IPR026992">
    <property type="entry name" value="DIOX_N"/>
</dbReference>
<name>A0A1Y2E5J2_9BASI</name>
<dbReference type="PROSITE" id="PS51471">
    <property type="entry name" value="FE2OG_OXY"/>
    <property type="match status" value="1"/>
</dbReference>
<dbReference type="GO" id="GO:0046872">
    <property type="term" value="F:metal ion binding"/>
    <property type="evidence" value="ECO:0007669"/>
    <property type="project" value="UniProtKB-KW"/>
</dbReference>
<dbReference type="InParanoid" id="A0A1Y2E5J2"/>
<dbReference type="STRING" id="106004.A0A1Y2E5J2"/>
<protein>
    <recommendedName>
        <fullName evidence="2">Fe2OG dioxygenase domain-containing protein</fullName>
    </recommendedName>
</protein>
<dbReference type="Proteomes" id="UP000193467">
    <property type="component" value="Unassembled WGS sequence"/>
</dbReference>
<keyword evidence="1" id="KW-0560">Oxidoreductase</keyword>
<reference evidence="3 4" key="1">
    <citation type="submission" date="2016-07" db="EMBL/GenBank/DDBJ databases">
        <title>Pervasive Adenine N6-methylation of Active Genes in Fungi.</title>
        <authorList>
            <consortium name="DOE Joint Genome Institute"/>
            <person name="Mondo S.J."/>
            <person name="Dannebaum R.O."/>
            <person name="Kuo R.C."/>
            <person name="Labutti K."/>
            <person name="Haridas S."/>
            <person name="Kuo A."/>
            <person name="Salamov A."/>
            <person name="Ahrendt S.R."/>
            <person name="Lipzen A."/>
            <person name="Sullivan W."/>
            <person name="Andreopoulos W.B."/>
            <person name="Clum A."/>
            <person name="Lindquist E."/>
            <person name="Daum C."/>
            <person name="Ramamoorthy G.K."/>
            <person name="Gryganskyi A."/>
            <person name="Culley D."/>
            <person name="Magnuson J.K."/>
            <person name="James T.Y."/>
            <person name="O'Malley M.A."/>
            <person name="Stajich J.E."/>
            <person name="Spatafora J.W."/>
            <person name="Visel A."/>
            <person name="Grigoriev I.V."/>
        </authorList>
    </citation>
    <scope>NUCLEOTIDE SEQUENCE [LARGE SCALE GENOMIC DNA]</scope>
    <source>
        <strain evidence="3 4">62-1032</strain>
    </source>
</reference>
<evidence type="ECO:0000313" key="4">
    <source>
        <dbReference type="Proteomes" id="UP000193467"/>
    </source>
</evidence>
<dbReference type="Pfam" id="PF14226">
    <property type="entry name" value="DIOX_N"/>
    <property type="match status" value="1"/>
</dbReference>
<dbReference type="InterPro" id="IPR044861">
    <property type="entry name" value="IPNS-like_FE2OG_OXY"/>
</dbReference>
<dbReference type="PANTHER" id="PTHR47990">
    <property type="entry name" value="2-OXOGLUTARATE (2OG) AND FE(II)-DEPENDENT OXYGENASE SUPERFAMILY PROTEIN-RELATED"/>
    <property type="match status" value="1"/>
</dbReference>
<sequence>MPTATPQLPVLSYAEALNSPSTFIPALRETLLTSGFFYLADIQQAFPTWDADLKAAFDVSRRFFEEVSVEEKEGMAMRESKHFRGWSGVGSERTKGVVDLREQIDLGPETPPHPSPAPIYLSLYGPNLYPPSQPSFATTISAYRSHLEIIARVLLRLIGESLTSSPELLTAPFYSEDPTTPPYSRMKVVSYPPAPPPGEGGEEGALGVGAHADGGGLTLLAQDSTGGLQVQKWDTGEWIDVTPLGRGELVLNIGQVIENLSADLYTSTTHRVLPVPSTSPRSRLSIPFFFSPVLTSSLTSIPISKLHPELQAQALKEKEVKSEVKRGDLKEVVFGRAAWRGITRSHVEVWERWYGAEKDPVGGPERKG</sequence>
<dbReference type="InterPro" id="IPR005123">
    <property type="entry name" value="Oxoglu/Fe-dep_dioxygenase_dom"/>
</dbReference>
<keyword evidence="4" id="KW-1185">Reference proteome</keyword>
<dbReference type="AlphaFoldDB" id="A0A1Y2E5J2"/>
<dbReference type="OrthoDB" id="288590at2759"/>
<accession>A0A1Y2E5J2</accession>